<comment type="caution">
    <text evidence="2">The sequence shown here is derived from an EMBL/GenBank/DDBJ whole genome shotgun (WGS) entry which is preliminary data.</text>
</comment>
<evidence type="ECO:0000313" key="2">
    <source>
        <dbReference type="EMBL" id="MBA0555954.1"/>
    </source>
</evidence>
<dbReference type="GO" id="GO:0004523">
    <property type="term" value="F:RNA-DNA hybrid ribonuclease activity"/>
    <property type="evidence" value="ECO:0007669"/>
    <property type="project" value="InterPro"/>
</dbReference>
<dbReference type="SUPFAM" id="SSF53098">
    <property type="entry name" value="Ribonuclease H-like"/>
    <property type="match status" value="1"/>
</dbReference>
<sequence>MVKRGLAVDLSCSICGFHSEDILYILKDCNAAKDVWSRVITEGGTSWACLFGILIWRLWKNRLKLVQRSGHDSVIILSNSLDVVRAIQGSTSATSNSALIRRIQSILSQEKLWVLCYIPREQNEVVDCMAKEALSSRVDLQFFEFPPIVVRNFLDLG</sequence>
<dbReference type="AlphaFoldDB" id="A0A7J8LU32"/>
<evidence type="ECO:0000259" key="1">
    <source>
        <dbReference type="Pfam" id="PF13456"/>
    </source>
</evidence>
<dbReference type="InterPro" id="IPR036397">
    <property type="entry name" value="RNaseH_sf"/>
</dbReference>
<protein>
    <recommendedName>
        <fullName evidence="1">RNase H type-1 domain-containing protein</fullName>
    </recommendedName>
</protein>
<dbReference type="EMBL" id="JABEZX010000005">
    <property type="protein sequence ID" value="MBA0555954.1"/>
    <property type="molecule type" value="Genomic_DNA"/>
</dbReference>
<accession>A0A7J8LU32</accession>
<organism evidence="2 3">
    <name type="scientific">Gossypium lobatum</name>
    <dbReference type="NCBI Taxonomy" id="34289"/>
    <lineage>
        <taxon>Eukaryota</taxon>
        <taxon>Viridiplantae</taxon>
        <taxon>Streptophyta</taxon>
        <taxon>Embryophyta</taxon>
        <taxon>Tracheophyta</taxon>
        <taxon>Spermatophyta</taxon>
        <taxon>Magnoliopsida</taxon>
        <taxon>eudicotyledons</taxon>
        <taxon>Gunneridae</taxon>
        <taxon>Pentapetalae</taxon>
        <taxon>rosids</taxon>
        <taxon>malvids</taxon>
        <taxon>Malvales</taxon>
        <taxon>Malvaceae</taxon>
        <taxon>Malvoideae</taxon>
        <taxon>Gossypium</taxon>
    </lineage>
</organism>
<dbReference type="InterPro" id="IPR012337">
    <property type="entry name" value="RNaseH-like_sf"/>
</dbReference>
<feature type="domain" description="RNase H type-1" evidence="1">
    <location>
        <begin position="63"/>
        <end position="133"/>
    </location>
</feature>
<dbReference type="Gene3D" id="3.30.420.10">
    <property type="entry name" value="Ribonuclease H-like superfamily/Ribonuclease H"/>
    <property type="match status" value="1"/>
</dbReference>
<gene>
    <name evidence="2" type="ORF">Golob_026099</name>
</gene>
<name>A0A7J8LU32_9ROSI</name>
<dbReference type="GO" id="GO:0003676">
    <property type="term" value="F:nucleic acid binding"/>
    <property type="evidence" value="ECO:0007669"/>
    <property type="project" value="InterPro"/>
</dbReference>
<dbReference type="Proteomes" id="UP000593572">
    <property type="component" value="Unassembled WGS sequence"/>
</dbReference>
<keyword evidence="3" id="KW-1185">Reference proteome</keyword>
<evidence type="ECO:0000313" key="3">
    <source>
        <dbReference type="Proteomes" id="UP000593572"/>
    </source>
</evidence>
<dbReference type="Pfam" id="PF13456">
    <property type="entry name" value="RVT_3"/>
    <property type="match status" value="1"/>
</dbReference>
<proteinExistence type="predicted"/>
<dbReference type="InterPro" id="IPR002156">
    <property type="entry name" value="RNaseH_domain"/>
</dbReference>
<reference evidence="2 3" key="1">
    <citation type="journal article" date="2019" name="Genome Biol. Evol.">
        <title>Insights into the evolution of the New World diploid cottons (Gossypium, subgenus Houzingenia) based on genome sequencing.</title>
        <authorList>
            <person name="Grover C.E."/>
            <person name="Arick M.A. 2nd"/>
            <person name="Thrash A."/>
            <person name="Conover J.L."/>
            <person name="Sanders W.S."/>
            <person name="Peterson D.G."/>
            <person name="Frelichowski J.E."/>
            <person name="Scheffler J.A."/>
            <person name="Scheffler B.E."/>
            <person name="Wendel J.F."/>
        </authorList>
    </citation>
    <scope>NUCLEOTIDE SEQUENCE [LARGE SCALE GENOMIC DNA]</scope>
    <source>
        <strain evidence="2">157</strain>
        <tissue evidence="2">Leaf</tissue>
    </source>
</reference>